<dbReference type="Proteomes" id="UP001642540">
    <property type="component" value="Unassembled WGS sequence"/>
</dbReference>
<keyword evidence="1" id="KW-0812">Transmembrane</keyword>
<proteinExistence type="predicted"/>
<accession>A0ABP1Q8I4</accession>
<evidence type="ECO:0000256" key="1">
    <source>
        <dbReference type="SAM" id="Phobius"/>
    </source>
</evidence>
<gene>
    <name evidence="2" type="ORF">ODALV1_LOCUS8514</name>
</gene>
<organism evidence="2 3">
    <name type="scientific">Orchesella dallaii</name>
    <dbReference type="NCBI Taxonomy" id="48710"/>
    <lineage>
        <taxon>Eukaryota</taxon>
        <taxon>Metazoa</taxon>
        <taxon>Ecdysozoa</taxon>
        <taxon>Arthropoda</taxon>
        <taxon>Hexapoda</taxon>
        <taxon>Collembola</taxon>
        <taxon>Entomobryomorpha</taxon>
        <taxon>Entomobryoidea</taxon>
        <taxon>Orchesellidae</taxon>
        <taxon>Orchesellinae</taxon>
        <taxon>Orchesella</taxon>
    </lineage>
</organism>
<dbReference type="Pfam" id="PF12259">
    <property type="entry name" value="Baculo_F"/>
    <property type="match status" value="1"/>
</dbReference>
<name>A0ABP1Q8I4_9HEXA</name>
<keyword evidence="1" id="KW-0472">Membrane</keyword>
<evidence type="ECO:0000313" key="3">
    <source>
        <dbReference type="Proteomes" id="UP001642540"/>
    </source>
</evidence>
<keyword evidence="3" id="KW-1185">Reference proteome</keyword>
<protein>
    <submittedName>
        <fullName evidence="2">Uncharacterized protein</fullName>
    </submittedName>
</protein>
<dbReference type="EMBL" id="CAXLJM020000026">
    <property type="protein sequence ID" value="CAL8093495.1"/>
    <property type="molecule type" value="Genomic_DNA"/>
</dbReference>
<dbReference type="InterPro" id="IPR022048">
    <property type="entry name" value="Envelope_fusion-like"/>
</dbReference>
<keyword evidence="1" id="KW-1133">Transmembrane helix</keyword>
<feature type="transmembrane region" description="Helical" evidence="1">
    <location>
        <begin position="554"/>
        <end position="573"/>
    </location>
</feature>
<feature type="transmembrane region" description="Helical" evidence="1">
    <location>
        <begin position="611"/>
        <end position="632"/>
    </location>
</feature>
<evidence type="ECO:0000313" key="2">
    <source>
        <dbReference type="EMBL" id="CAL8093495.1"/>
    </source>
</evidence>
<comment type="caution">
    <text evidence="2">The sequence shown here is derived from an EMBL/GenBank/DDBJ whole genome shotgun (WGS) entry which is preliminary data.</text>
</comment>
<reference evidence="2 3" key="1">
    <citation type="submission" date="2024-08" db="EMBL/GenBank/DDBJ databases">
        <authorList>
            <person name="Cucini C."/>
            <person name="Frati F."/>
        </authorList>
    </citation>
    <scope>NUCLEOTIDE SEQUENCE [LARGE SCALE GENOMIC DNA]</scope>
</reference>
<sequence length="705" mass="81428">MGVTIERVPGAVMYESSVPFLYNVPSINYVPDAPFQCDRLCQDKVDPPTRVGHKNEDGDLLTSGQRGCALSHSVFEILQTNRNLLKELESVDMSKPKKERYDRDVGENREKRNALVEPLGDLLEIITGVPSSATFRQVTAHVNYIDQFMQRITKLTKDQETRFFRFATALSKTTSQTQQGFKFVQEEMRNITWAYNNLQKRYDDTDLALLNTNIILADAMQLQHGLLTYLWLERSKDQCLQKKIPRLLVSPEQLETHLGEVRQDINTRGFRMSIPEYEIELYYKVNVMDCVWERRKGLMRLQIPVVPQESNWLLYRIQSIPYAYHNRTCYINIPSTLVAVNGDKVMPYEQHDQKDCVVANDFLCRIPRYGMKISRQYVCITKIMRGSSIEDLQQVCEVSCHLETEPSVTLIAPREYIITNLGQNRGLIQCPNKNIPLEGPSVGGIAVRIPCNCQLLIDSKRLDHDSFPCIRPYIKETSINHTLPILFTTKFPSIRVAANKPVPLPVEKNLSSIMDPEIDLFNETKSNDGLLQHFEEMMQEPIWLEKQFDTGHTLVYVWLGLLTCVILYMFILYRPITPPIAAVAMTSLLPRVDAKRISEGVTCEFPIHLEVLMWLYLGWTIIITFPYAVSFVQRQISQYKLRRQLTVRMNGQTLQSNTMWNTNTDRRMQAAENFMLPTNPILQQRMHNNNEANTQQQESTSLTRL</sequence>